<protein>
    <submittedName>
        <fullName evidence="2">Uncharacterized protein</fullName>
    </submittedName>
</protein>
<accession>A0A0G1MY91</accession>
<evidence type="ECO:0000313" key="2">
    <source>
        <dbReference type="EMBL" id="KKU13351.1"/>
    </source>
</evidence>
<organism evidence="2 3">
    <name type="scientific">Candidatus Magasanikbacteria bacterium GW2011_GWC2_45_8</name>
    <dbReference type="NCBI Taxonomy" id="1619050"/>
    <lineage>
        <taxon>Bacteria</taxon>
        <taxon>Candidatus Magasanikiibacteriota</taxon>
    </lineage>
</organism>
<dbReference type="InterPro" id="IPR036165">
    <property type="entry name" value="YefM-like_sf"/>
</dbReference>
<evidence type="ECO:0000256" key="1">
    <source>
        <dbReference type="ARBA" id="ARBA00009981"/>
    </source>
</evidence>
<comment type="caution">
    <text evidence="2">The sequence shown here is derived from an EMBL/GenBank/DDBJ whole genome shotgun (WGS) entry which is preliminary data.</text>
</comment>
<dbReference type="EMBL" id="LCLH01000024">
    <property type="protein sequence ID" value="KKU13351.1"/>
    <property type="molecule type" value="Genomic_DNA"/>
</dbReference>
<reference evidence="2 3" key="1">
    <citation type="journal article" date="2015" name="Nature">
        <title>rRNA introns, odd ribosomes, and small enigmatic genomes across a large radiation of phyla.</title>
        <authorList>
            <person name="Brown C.T."/>
            <person name="Hug L.A."/>
            <person name="Thomas B.C."/>
            <person name="Sharon I."/>
            <person name="Castelle C.J."/>
            <person name="Singh A."/>
            <person name="Wilkins M.J."/>
            <person name="Williams K.H."/>
            <person name="Banfield J.F."/>
        </authorList>
    </citation>
    <scope>NUCLEOTIDE SEQUENCE [LARGE SCALE GENOMIC DNA]</scope>
</reference>
<evidence type="ECO:0000313" key="3">
    <source>
        <dbReference type="Proteomes" id="UP000034911"/>
    </source>
</evidence>
<dbReference type="SUPFAM" id="SSF143120">
    <property type="entry name" value="YefM-like"/>
    <property type="match status" value="1"/>
</dbReference>
<gene>
    <name evidence="2" type="ORF">UX20_C0024G0011</name>
</gene>
<dbReference type="STRING" id="1619050.UX20_C0024G0011"/>
<dbReference type="Proteomes" id="UP000034911">
    <property type="component" value="Unassembled WGS sequence"/>
</dbReference>
<name>A0A0G1MY91_9BACT</name>
<dbReference type="AlphaFoldDB" id="A0A0G1MY91"/>
<proteinExistence type="inferred from homology"/>
<sequence length="74" mass="8434">MPQTKTIVGVKELRENLDTFIAQINKGVSFTVVKRSKPVFIIMPITANEEWEEVSDFTKIKKGGIKIEEILSRL</sequence>
<comment type="similarity">
    <text evidence="1">Belongs to the phD/YefM antitoxin family.</text>
</comment>